<feature type="region of interest" description="Disordered" evidence="1">
    <location>
        <begin position="29"/>
        <end position="48"/>
    </location>
</feature>
<proteinExistence type="predicted"/>
<organism evidence="2 3">
    <name type="scientific">Neiella holothuriorum</name>
    <dbReference type="NCBI Taxonomy" id="2870530"/>
    <lineage>
        <taxon>Bacteria</taxon>
        <taxon>Pseudomonadati</taxon>
        <taxon>Pseudomonadota</taxon>
        <taxon>Gammaproteobacteria</taxon>
        <taxon>Alteromonadales</taxon>
        <taxon>Echinimonadaceae</taxon>
        <taxon>Neiella</taxon>
    </lineage>
</organism>
<dbReference type="Proteomes" id="UP001166251">
    <property type="component" value="Unassembled WGS sequence"/>
</dbReference>
<evidence type="ECO:0000256" key="1">
    <source>
        <dbReference type="SAM" id="MobiDB-lite"/>
    </source>
</evidence>
<reference evidence="2" key="1">
    <citation type="submission" date="2021-07" db="EMBL/GenBank/DDBJ databases">
        <title>Neiella marina sp. nov., isolated from the intestinal content of sea cucumber Apostichopus japonicus.</title>
        <authorList>
            <person name="Bai X."/>
        </authorList>
    </citation>
    <scope>NUCLEOTIDE SEQUENCE</scope>
    <source>
        <strain evidence="2">126</strain>
    </source>
</reference>
<accession>A0ABS7EIX8</accession>
<comment type="caution">
    <text evidence="2">The sequence shown here is derived from an EMBL/GenBank/DDBJ whole genome shotgun (WGS) entry which is preliminary data.</text>
</comment>
<feature type="compositionally biased region" description="Basic and acidic residues" evidence="1">
    <location>
        <begin position="39"/>
        <end position="48"/>
    </location>
</feature>
<gene>
    <name evidence="2" type="ORF">K0504_14680</name>
</gene>
<name>A0ABS7EIX8_9GAMM</name>
<dbReference type="EMBL" id="JAHZSS010000020">
    <property type="protein sequence ID" value="MBW8192280.1"/>
    <property type="molecule type" value="Genomic_DNA"/>
</dbReference>
<dbReference type="RefSeq" id="WP_220104903.1">
    <property type="nucleotide sequence ID" value="NZ_JAHZSS010000020.1"/>
</dbReference>
<keyword evidence="3" id="KW-1185">Reference proteome</keyword>
<evidence type="ECO:0000313" key="3">
    <source>
        <dbReference type="Proteomes" id="UP001166251"/>
    </source>
</evidence>
<sequence>MIESREITDEQPLSSTSTLGDMLSMIAALDQGSPSGKPEVPEESVKLT</sequence>
<evidence type="ECO:0000313" key="2">
    <source>
        <dbReference type="EMBL" id="MBW8192280.1"/>
    </source>
</evidence>
<protein>
    <submittedName>
        <fullName evidence="2">Uncharacterized protein</fullName>
    </submittedName>
</protein>